<evidence type="ECO:0000256" key="5">
    <source>
        <dbReference type="ARBA" id="ARBA00023157"/>
    </source>
</evidence>
<comment type="function">
    <text evidence="1">Defense against chitin-containing fungal pathogens.</text>
</comment>
<keyword evidence="8" id="KW-1185">Reference proteome</keyword>
<dbReference type="PANTHER" id="PTHR22595">
    <property type="entry name" value="CHITINASE-RELATED"/>
    <property type="match status" value="1"/>
</dbReference>
<dbReference type="CDD" id="cd00325">
    <property type="entry name" value="chitinase_GH19"/>
    <property type="match status" value="1"/>
</dbReference>
<comment type="caution">
    <text evidence="7">The sequence shown here is derived from an EMBL/GenBank/DDBJ whole genome shotgun (WGS) entry which is preliminary data.</text>
</comment>
<keyword evidence="4" id="KW-0624">Polysaccharide degradation</keyword>
<sequence>MTPQSPKPSSHDVITGRWTPSAADSAAGRVPGYGVITNIINGGIECGKGSTPQQEDWIGFYSKQYNDIMGVGSGNNLDCNNQRPFG</sequence>
<organism evidence="7 8">
    <name type="scientific">Rhododendron griersonianum</name>
    <dbReference type="NCBI Taxonomy" id="479676"/>
    <lineage>
        <taxon>Eukaryota</taxon>
        <taxon>Viridiplantae</taxon>
        <taxon>Streptophyta</taxon>
        <taxon>Embryophyta</taxon>
        <taxon>Tracheophyta</taxon>
        <taxon>Spermatophyta</taxon>
        <taxon>Magnoliopsida</taxon>
        <taxon>eudicotyledons</taxon>
        <taxon>Gunneridae</taxon>
        <taxon>Pentapetalae</taxon>
        <taxon>asterids</taxon>
        <taxon>Ericales</taxon>
        <taxon>Ericaceae</taxon>
        <taxon>Ericoideae</taxon>
        <taxon>Rhodoreae</taxon>
        <taxon>Rhododendron</taxon>
    </lineage>
</organism>
<gene>
    <name evidence="7" type="ORF">RHGRI_002648</name>
</gene>
<name>A0AAV6LQJ6_9ERIC</name>
<dbReference type="GO" id="GO:0006032">
    <property type="term" value="P:chitin catabolic process"/>
    <property type="evidence" value="ECO:0007669"/>
    <property type="project" value="UniProtKB-KW"/>
</dbReference>
<accession>A0AAV6LQJ6</accession>
<keyword evidence="4" id="KW-0119">Carbohydrate metabolism</keyword>
<dbReference type="PANTHER" id="PTHR22595:SF79">
    <property type="entry name" value="CHITINASE 12"/>
    <property type="match status" value="1"/>
</dbReference>
<dbReference type="Proteomes" id="UP000823749">
    <property type="component" value="Chromosome 1"/>
</dbReference>
<evidence type="ECO:0000256" key="1">
    <source>
        <dbReference type="ARBA" id="ARBA00003102"/>
    </source>
</evidence>
<dbReference type="SUPFAM" id="SSF53955">
    <property type="entry name" value="Lysozyme-like"/>
    <property type="match status" value="1"/>
</dbReference>
<keyword evidence="3" id="KW-0611">Plant defense</keyword>
<evidence type="ECO:0000256" key="4">
    <source>
        <dbReference type="ARBA" id="ARBA00023024"/>
    </source>
</evidence>
<keyword evidence="2" id="KW-0147">Chitin-binding</keyword>
<dbReference type="AlphaFoldDB" id="A0AAV6LQJ6"/>
<keyword evidence="4" id="KW-0146">Chitin degradation</keyword>
<dbReference type="GO" id="GO:0050832">
    <property type="term" value="P:defense response to fungus"/>
    <property type="evidence" value="ECO:0007669"/>
    <property type="project" value="TreeGrafter"/>
</dbReference>
<dbReference type="GO" id="GO:0016998">
    <property type="term" value="P:cell wall macromolecule catabolic process"/>
    <property type="evidence" value="ECO:0007669"/>
    <property type="project" value="InterPro"/>
</dbReference>
<dbReference type="EMBL" id="JACTNZ010000001">
    <property type="protein sequence ID" value="KAG5567152.1"/>
    <property type="molecule type" value="Genomic_DNA"/>
</dbReference>
<keyword evidence="5" id="KW-1015">Disulfide bond</keyword>
<evidence type="ECO:0000256" key="2">
    <source>
        <dbReference type="ARBA" id="ARBA00022669"/>
    </source>
</evidence>
<dbReference type="InterPro" id="IPR023346">
    <property type="entry name" value="Lysozyme-like_dom_sf"/>
</dbReference>
<feature type="domain" description="Glycoside hydrolase family 19 catalytic" evidence="6">
    <location>
        <begin position="1"/>
        <end position="79"/>
    </location>
</feature>
<evidence type="ECO:0000259" key="6">
    <source>
        <dbReference type="Pfam" id="PF00182"/>
    </source>
</evidence>
<protein>
    <recommendedName>
        <fullName evidence="6">Glycoside hydrolase family 19 catalytic domain-containing protein</fullName>
    </recommendedName>
</protein>
<reference evidence="7" key="1">
    <citation type="submission" date="2020-08" db="EMBL/GenBank/DDBJ databases">
        <title>Plant Genome Project.</title>
        <authorList>
            <person name="Zhang R.-G."/>
        </authorList>
    </citation>
    <scope>NUCLEOTIDE SEQUENCE</scope>
    <source>
        <strain evidence="7">WSP0</strain>
        <tissue evidence="7">Leaf</tissue>
    </source>
</reference>
<dbReference type="GO" id="GO:0008061">
    <property type="term" value="F:chitin binding"/>
    <property type="evidence" value="ECO:0007669"/>
    <property type="project" value="UniProtKB-KW"/>
</dbReference>
<dbReference type="GO" id="GO:0004568">
    <property type="term" value="F:chitinase activity"/>
    <property type="evidence" value="ECO:0007669"/>
    <property type="project" value="InterPro"/>
</dbReference>
<evidence type="ECO:0000313" key="7">
    <source>
        <dbReference type="EMBL" id="KAG5567152.1"/>
    </source>
</evidence>
<evidence type="ECO:0000256" key="3">
    <source>
        <dbReference type="ARBA" id="ARBA00022821"/>
    </source>
</evidence>
<dbReference type="InterPro" id="IPR000726">
    <property type="entry name" value="Glyco_hydro_19_cat"/>
</dbReference>
<evidence type="ECO:0000313" key="8">
    <source>
        <dbReference type="Proteomes" id="UP000823749"/>
    </source>
</evidence>
<dbReference type="Pfam" id="PF00182">
    <property type="entry name" value="Glyco_hydro_19"/>
    <property type="match status" value="1"/>
</dbReference>
<dbReference type="Gene3D" id="1.10.530.10">
    <property type="match status" value="1"/>
</dbReference>
<proteinExistence type="predicted"/>